<dbReference type="PRINTS" id="PR00064">
    <property type="entry name" value="RIBOSOMALL35"/>
</dbReference>
<dbReference type="Proteomes" id="UP000815325">
    <property type="component" value="Unassembled WGS sequence"/>
</dbReference>
<comment type="similarity">
    <text evidence="1 4">Belongs to the bacterial ribosomal protein bL35 family.</text>
</comment>
<dbReference type="NCBIfam" id="TIGR00001">
    <property type="entry name" value="rpmI_bact"/>
    <property type="match status" value="1"/>
</dbReference>
<proteinExistence type="inferred from homology"/>
<feature type="region of interest" description="Disordered" evidence="5">
    <location>
        <begin position="48"/>
        <end position="73"/>
    </location>
</feature>
<sequence>MQTALASRGSTFLARTAAVQPCRLPVAPAKVSTVDVVAGMGGKLKTRKAASKRLKVTGSGKVMARHSGKQHLNEKMTRKEIREAGKMFVVEKSDIPNVTSCLPYGKVGKK</sequence>
<keyword evidence="3 4" id="KW-0687">Ribonucleoprotein</keyword>
<name>A0ABQ7GX12_DUNSA</name>
<gene>
    <name evidence="6" type="ORF">DUNSADRAFT_1459</name>
</gene>
<evidence type="ECO:0000256" key="3">
    <source>
        <dbReference type="ARBA" id="ARBA00023274"/>
    </source>
</evidence>
<dbReference type="EMBL" id="MU069553">
    <property type="protein sequence ID" value="KAF5839146.1"/>
    <property type="molecule type" value="Genomic_DNA"/>
</dbReference>
<keyword evidence="2 4" id="KW-0689">Ribosomal protein</keyword>
<dbReference type="PANTHER" id="PTHR33343:SF1">
    <property type="entry name" value="LARGE RIBOSOMAL SUBUNIT PROTEIN BL35M"/>
    <property type="match status" value="1"/>
</dbReference>
<evidence type="ECO:0000256" key="1">
    <source>
        <dbReference type="ARBA" id="ARBA00006598"/>
    </source>
</evidence>
<evidence type="ECO:0000313" key="7">
    <source>
        <dbReference type="Proteomes" id="UP000815325"/>
    </source>
</evidence>
<evidence type="ECO:0000256" key="4">
    <source>
        <dbReference type="RuleBase" id="RU000568"/>
    </source>
</evidence>
<evidence type="ECO:0000313" key="6">
    <source>
        <dbReference type="EMBL" id="KAF5839146.1"/>
    </source>
</evidence>
<dbReference type="Gene3D" id="4.10.410.60">
    <property type="match status" value="1"/>
</dbReference>
<protein>
    <recommendedName>
        <fullName evidence="4">50S ribosomal protein L35</fullName>
    </recommendedName>
</protein>
<keyword evidence="7" id="KW-1185">Reference proteome</keyword>
<dbReference type="InterPro" id="IPR037229">
    <property type="entry name" value="Ribosomal_bL35_sf"/>
</dbReference>
<organism evidence="6 7">
    <name type="scientific">Dunaliella salina</name>
    <name type="common">Green alga</name>
    <name type="synonym">Protococcus salinus</name>
    <dbReference type="NCBI Taxonomy" id="3046"/>
    <lineage>
        <taxon>Eukaryota</taxon>
        <taxon>Viridiplantae</taxon>
        <taxon>Chlorophyta</taxon>
        <taxon>core chlorophytes</taxon>
        <taxon>Chlorophyceae</taxon>
        <taxon>CS clade</taxon>
        <taxon>Chlamydomonadales</taxon>
        <taxon>Dunaliellaceae</taxon>
        <taxon>Dunaliella</taxon>
    </lineage>
</organism>
<dbReference type="InterPro" id="IPR001706">
    <property type="entry name" value="Ribosomal_bL35"/>
</dbReference>
<accession>A0ABQ7GX12</accession>
<evidence type="ECO:0000256" key="5">
    <source>
        <dbReference type="SAM" id="MobiDB-lite"/>
    </source>
</evidence>
<comment type="caution">
    <text evidence="6">The sequence shown here is derived from an EMBL/GenBank/DDBJ whole genome shotgun (WGS) entry which is preliminary data.</text>
</comment>
<dbReference type="GO" id="GO:0005840">
    <property type="term" value="C:ribosome"/>
    <property type="evidence" value="ECO:0007669"/>
    <property type="project" value="UniProtKB-KW"/>
</dbReference>
<dbReference type="Pfam" id="PF01632">
    <property type="entry name" value="Ribosomal_L35p"/>
    <property type="match status" value="1"/>
</dbReference>
<dbReference type="HAMAP" id="MF_00514">
    <property type="entry name" value="Ribosomal_bL35"/>
    <property type="match status" value="1"/>
</dbReference>
<evidence type="ECO:0000256" key="2">
    <source>
        <dbReference type="ARBA" id="ARBA00022980"/>
    </source>
</evidence>
<dbReference type="SUPFAM" id="SSF143034">
    <property type="entry name" value="L35p-like"/>
    <property type="match status" value="1"/>
</dbReference>
<reference evidence="6" key="1">
    <citation type="submission" date="2017-08" db="EMBL/GenBank/DDBJ databases">
        <authorList>
            <person name="Polle J.E."/>
            <person name="Barry K."/>
            <person name="Cushman J."/>
            <person name="Schmutz J."/>
            <person name="Tran D."/>
            <person name="Hathwaick L.T."/>
            <person name="Yim W.C."/>
            <person name="Jenkins J."/>
            <person name="Mckie-Krisberg Z.M."/>
            <person name="Prochnik S."/>
            <person name="Lindquist E."/>
            <person name="Dockter R.B."/>
            <person name="Adam C."/>
            <person name="Molina H."/>
            <person name="Bunkerborg J."/>
            <person name="Jin E."/>
            <person name="Buchheim M."/>
            <person name="Magnuson J."/>
        </authorList>
    </citation>
    <scope>NUCLEOTIDE SEQUENCE</scope>
    <source>
        <strain evidence="6">CCAP 19/18</strain>
    </source>
</reference>
<dbReference type="PANTHER" id="PTHR33343">
    <property type="entry name" value="54S RIBOSOMAL PROTEIN BL35M"/>
    <property type="match status" value="1"/>
</dbReference>
<dbReference type="InterPro" id="IPR021137">
    <property type="entry name" value="Ribosomal_bL35-like"/>
</dbReference>